<dbReference type="PANTHER" id="PTHR11516:SF60">
    <property type="entry name" value="PYRUVATE DEHYDROGENASE E1 COMPONENT SUBUNIT ALPHA"/>
    <property type="match status" value="1"/>
</dbReference>
<dbReference type="GO" id="GO:0004739">
    <property type="term" value="F:pyruvate dehydrogenase (acetyl-transferring) activity"/>
    <property type="evidence" value="ECO:0007669"/>
    <property type="project" value="TreeGrafter"/>
</dbReference>
<evidence type="ECO:0000256" key="3">
    <source>
        <dbReference type="ARBA" id="ARBA00023002"/>
    </source>
</evidence>
<evidence type="ECO:0000256" key="2">
    <source>
        <dbReference type="ARBA" id="ARBA00022946"/>
    </source>
</evidence>
<evidence type="ECO:0000313" key="6">
    <source>
        <dbReference type="Ensembl" id="ENSMALP00000025261.1"/>
    </source>
</evidence>
<evidence type="ECO:0000259" key="5">
    <source>
        <dbReference type="Pfam" id="PF00676"/>
    </source>
</evidence>
<dbReference type="Ensembl" id="ENSMALT00000025734.1">
    <property type="protein sequence ID" value="ENSMALP00000025261.1"/>
    <property type="gene ID" value="ENSMALG00000017577.1"/>
</dbReference>
<dbReference type="SUPFAM" id="SSF52518">
    <property type="entry name" value="Thiamin diphosphate-binding fold (THDP-binding)"/>
    <property type="match status" value="1"/>
</dbReference>
<dbReference type="InterPro" id="IPR050642">
    <property type="entry name" value="PDH_E1_Alpha_Subunit"/>
</dbReference>
<organism evidence="6 7">
    <name type="scientific">Monopterus albus</name>
    <name type="common">Swamp eel</name>
    <dbReference type="NCBI Taxonomy" id="43700"/>
    <lineage>
        <taxon>Eukaryota</taxon>
        <taxon>Metazoa</taxon>
        <taxon>Chordata</taxon>
        <taxon>Craniata</taxon>
        <taxon>Vertebrata</taxon>
        <taxon>Euteleostomi</taxon>
        <taxon>Actinopterygii</taxon>
        <taxon>Neopterygii</taxon>
        <taxon>Teleostei</taxon>
        <taxon>Neoteleostei</taxon>
        <taxon>Acanthomorphata</taxon>
        <taxon>Anabantaria</taxon>
        <taxon>Synbranchiformes</taxon>
        <taxon>Synbranchidae</taxon>
        <taxon>Monopterus</taxon>
    </lineage>
</organism>
<dbReference type="GO" id="GO:0006086">
    <property type="term" value="P:pyruvate decarboxylation to acetyl-CoA"/>
    <property type="evidence" value="ECO:0007669"/>
    <property type="project" value="TreeGrafter"/>
</dbReference>
<keyword evidence="7" id="KW-1185">Reference proteome</keyword>
<dbReference type="Pfam" id="PF00676">
    <property type="entry name" value="E1_dh"/>
    <property type="match status" value="1"/>
</dbReference>
<dbReference type="STRING" id="43700.ENSMALP00000025261"/>
<dbReference type="Gene3D" id="3.40.50.970">
    <property type="match status" value="1"/>
</dbReference>
<reference evidence="6" key="1">
    <citation type="submission" date="2025-08" db="UniProtKB">
        <authorList>
            <consortium name="Ensembl"/>
        </authorList>
    </citation>
    <scope>IDENTIFICATION</scope>
</reference>
<evidence type="ECO:0000256" key="4">
    <source>
        <dbReference type="ARBA" id="ARBA00023052"/>
    </source>
</evidence>
<feature type="domain" description="Dehydrogenase E1 component" evidence="5">
    <location>
        <begin position="1"/>
        <end position="70"/>
    </location>
</feature>
<accession>A0A3Q3R2I2</accession>
<keyword evidence="4" id="KW-0786">Thiamine pyrophosphate</keyword>
<dbReference type="AlphaFoldDB" id="A0A3Q3R2I2"/>
<comment type="cofactor">
    <cofactor evidence="1">
        <name>thiamine diphosphate</name>
        <dbReference type="ChEBI" id="CHEBI:58937"/>
    </cofactor>
</comment>
<dbReference type="Proteomes" id="UP000261600">
    <property type="component" value="Unplaced"/>
</dbReference>
<name>A0A3Q3R2I2_MONAL</name>
<sequence>VELQTCRYHGHSMSDPGIQEVCSRRDPIFVLKEHMLSNSMASAEEFKGTDVEIREEVEDAAQFATLDPELLLEELCNHVFYNNPPLDIRGTHPWAKLKSIS</sequence>
<reference evidence="6" key="2">
    <citation type="submission" date="2025-09" db="UniProtKB">
        <authorList>
            <consortium name="Ensembl"/>
        </authorList>
    </citation>
    <scope>IDENTIFICATION</scope>
</reference>
<keyword evidence="2" id="KW-0809">Transit peptide</keyword>
<evidence type="ECO:0000313" key="7">
    <source>
        <dbReference type="Proteomes" id="UP000261600"/>
    </source>
</evidence>
<evidence type="ECO:0000256" key="1">
    <source>
        <dbReference type="ARBA" id="ARBA00001964"/>
    </source>
</evidence>
<dbReference type="InterPro" id="IPR001017">
    <property type="entry name" value="DH_E1"/>
</dbReference>
<dbReference type="PANTHER" id="PTHR11516">
    <property type="entry name" value="PYRUVATE DEHYDROGENASE E1 COMPONENT, ALPHA SUBUNIT BACTERIAL AND ORGANELLAR"/>
    <property type="match status" value="1"/>
</dbReference>
<dbReference type="InterPro" id="IPR029061">
    <property type="entry name" value="THDP-binding"/>
</dbReference>
<protein>
    <recommendedName>
        <fullName evidence="5">Dehydrogenase E1 component domain-containing protein</fullName>
    </recommendedName>
</protein>
<keyword evidence="3" id="KW-0560">Oxidoreductase</keyword>
<proteinExistence type="predicted"/>